<name>A0ABW0GHR5_9MICO</name>
<sequence length="40" mass="4158">MRADDELWARAAVAACASGTRLLGVHVITLEGSRPVPVPA</sequence>
<protein>
    <submittedName>
        <fullName evidence="1">Uncharacterized protein</fullName>
    </submittedName>
</protein>
<organism evidence="1 2">
    <name type="scientific">Aquipuribacter nitratireducens</name>
    <dbReference type="NCBI Taxonomy" id="650104"/>
    <lineage>
        <taxon>Bacteria</taxon>
        <taxon>Bacillati</taxon>
        <taxon>Actinomycetota</taxon>
        <taxon>Actinomycetes</taxon>
        <taxon>Micrococcales</taxon>
        <taxon>Intrasporangiaceae</taxon>
        <taxon>Aquipuribacter</taxon>
    </lineage>
</organism>
<evidence type="ECO:0000313" key="1">
    <source>
        <dbReference type="EMBL" id="MFC5379299.1"/>
    </source>
</evidence>
<keyword evidence="2" id="KW-1185">Reference proteome</keyword>
<gene>
    <name evidence="1" type="ORF">ACFPJ6_00695</name>
</gene>
<reference evidence="2" key="1">
    <citation type="journal article" date="2019" name="Int. J. Syst. Evol. Microbiol.">
        <title>The Global Catalogue of Microorganisms (GCM) 10K type strain sequencing project: providing services to taxonomists for standard genome sequencing and annotation.</title>
        <authorList>
            <consortium name="The Broad Institute Genomics Platform"/>
            <consortium name="The Broad Institute Genome Sequencing Center for Infectious Disease"/>
            <person name="Wu L."/>
            <person name="Ma J."/>
        </authorList>
    </citation>
    <scope>NUCLEOTIDE SEQUENCE [LARGE SCALE GENOMIC DNA]</scope>
    <source>
        <strain evidence="2">CCUG 43114</strain>
    </source>
</reference>
<dbReference type="RefSeq" id="WP_340266603.1">
    <property type="nucleotide sequence ID" value="NZ_JBBEOG010000001.1"/>
</dbReference>
<evidence type="ECO:0000313" key="2">
    <source>
        <dbReference type="Proteomes" id="UP001596122"/>
    </source>
</evidence>
<accession>A0ABW0GHR5</accession>
<dbReference type="Proteomes" id="UP001596122">
    <property type="component" value="Unassembled WGS sequence"/>
</dbReference>
<proteinExistence type="predicted"/>
<comment type="caution">
    <text evidence="1">The sequence shown here is derived from an EMBL/GenBank/DDBJ whole genome shotgun (WGS) entry which is preliminary data.</text>
</comment>
<dbReference type="EMBL" id="JBHSLD010000001">
    <property type="protein sequence ID" value="MFC5379299.1"/>
    <property type="molecule type" value="Genomic_DNA"/>
</dbReference>